<feature type="compositionally biased region" description="Basic residues" evidence="12">
    <location>
        <begin position="214"/>
        <end position="232"/>
    </location>
</feature>
<feature type="region of interest" description="Disordered" evidence="12">
    <location>
        <begin position="167"/>
        <end position="234"/>
    </location>
</feature>
<comment type="similarity">
    <text evidence="11">Belongs to the amiloride-sensitive sodium channel (TC 1.A.6) family.</text>
</comment>
<dbReference type="Pfam" id="PF00858">
    <property type="entry name" value="ASC"/>
    <property type="match status" value="1"/>
</dbReference>
<comment type="caution">
    <text evidence="13">The sequence shown here is derived from an EMBL/GenBank/DDBJ whole genome shotgun (WGS) entry which is preliminary data.</text>
</comment>
<keyword evidence="6" id="KW-0915">Sodium</keyword>
<organism evidence="13 14">
    <name type="scientific">Plakobranchus ocellatus</name>
    <dbReference type="NCBI Taxonomy" id="259542"/>
    <lineage>
        <taxon>Eukaryota</taxon>
        <taxon>Metazoa</taxon>
        <taxon>Spiralia</taxon>
        <taxon>Lophotrochozoa</taxon>
        <taxon>Mollusca</taxon>
        <taxon>Gastropoda</taxon>
        <taxon>Heterobranchia</taxon>
        <taxon>Euthyneura</taxon>
        <taxon>Panpulmonata</taxon>
        <taxon>Sacoglossa</taxon>
        <taxon>Placobranchoidea</taxon>
        <taxon>Plakobranchidae</taxon>
        <taxon>Plakobranchus</taxon>
    </lineage>
</organism>
<evidence type="ECO:0000256" key="10">
    <source>
        <dbReference type="ARBA" id="ARBA00023303"/>
    </source>
</evidence>
<dbReference type="GO" id="GO:0005886">
    <property type="term" value="C:plasma membrane"/>
    <property type="evidence" value="ECO:0007669"/>
    <property type="project" value="TreeGrafter"/>
</dbReference>
<keyword evidence="10 11" id="KW-0407">Ion channel</keyword>
<evidence type="ECO:0000256" key="5">
    <source>
        <dbReference type="ARBA" id="ARBA00022989"/>
    </source>
</evidence>
<dbReference type="InterPro" id="IPR001873">
    <property type="entry name" value="ENaC"/>
</dbReference>
<keyword evidence="4 11" id="KW-0812">Transmembrane</keyword>
<keyword evidence="7 11" id="KW-0406">Ion transport</keyword>
<dbReference type="Proteomes" id="UP000735302">
    <property type="component" value="Unassembled WGS sequence"/>
</dbReference>
<evidence type="ECO:0000256" key="4">
    <source>
        <dbReference type="ARBA" id="ARBA00022692"/>
    </source>
</evidence>
<evidence type="ECO:0000313" key="14">
    <source>
        <dbReference type="Proteomes" id="UP000735302"/>
    </source>
</evidence>
<accession>A0AAV4CM80</accession>
<gene>
    <name evidence="13" type="ORF">PoB_005981300</name>
</gene>
<reference evidence="13 14" key="1">
    <citation type="journal article" date="2021" name="Elife">
        <title>Chloroplast acquisition without the gene transfer in kleptoplastic sea slugs, Plakobranchus ocellatus.</title>
        <authorList>
            <person name="Maeda T."/>
            <person name="Takahashi S."/>
            <person name="Yoshida T."/>
            <person name="Shimamura S."/>
            <person name="Takaki Y."/>
            <person name="Nagai Y."/>
            <person name="Toyoda A."/>
            <person name="Suzuki Y."/>
            <person name="Arimoto A."/>
            <person name="Ishii H."/>
            <person name="Satoh N."/>
            <person name="Nishiyama T."/>
            <person name="Hasebe M."/>
            <person name="Maruyama T."/>
            <person name="Minagawa J."/>
            <person name="Obokata J."/>
            <person name="Shigenobu S."/>
        </authorList>
    </citation>
    <scope>NUCLEOTIDE SEQUENCE [LARGE SCALE GENOMIC DNA]</scope>
</reference>
<dbReference type="PANTHER" id="PTHR11690:SF248">
    <property type="entry name" value="PICKPOCKET 17, ISOFORM A"/>
    <property type="match status" value="1"/>
</dbReference>
<dbReference type="Gene3D" id="2.60.470.10">
    <property type="entry name" value="Acid-sensing ion channels like domains"/>
    <property type="match status" value="1"/>
</dbReference>
<keyword evidence="9 11" id="KW-0739">Sodium transport</keyword>
<dbReference type="PRINTS" id="PR01078">
    <property type="entry name" value="AMINACHANNEL"/>
</dbReference>
<keyword evidence="3 11" id="KW-0894">Sodium channel</keyword>
<evidence type="ECO:0000256" key="7">
    <source>
        <dbReference type="ARBA" id="ARBA00023065"/>
    </source>
</evidence>
<dbReference type="AlphaFoldDB" id="A0AAV4CM80"/>
<evidence type="ECO:0000256" key="9">
    <source>
        <dbReference type="ARBA" id="ARBA00023201"/>
    </source>
</evidence>
<keyword evidence="5" id="KW-1133">Transmembrane helix</keyword>
<evidence type="ECO:0000256" key="6">
    <source>
        <dbReference type="ARBA" id="ARBA00023053"/>
    </source>
</evidence>
<dbReference type="EMBL" id="BLXT01006766">
    <property type="protein sequence ID" value="GFO33308.1"/>
    <property type="molecule type" value="Genomic_DNA"/>
</dbReference>
<keyword evidence="8" id="KW-0472">Membrane</keyword>
<evidence type="ECO:0000256" key="1">
    <source>
        <dbReference type="ARBA" id="ARBA00004141"/>
    </source>
</evidence>
<evidence type="ECO:0000313" key="13">
    <source>
        <dbReference type="EMBL" id="GFO33308.1"/>
    </source>
</evidence>
<evidence type="ECO:0000256" key="8">
    <source>
        <dbReference type="ARBA" id="ARBA00023136"/>
    </source>
</evidence>
<sequence length="505" mass="58350">MLPLIRPNPTPNNDRSILTAQSWFRIRRFPSGPKNINTMVERQRDMDSRLARTFFEFKKQTTIQISFSSLQFPAVTICNANPIRMSEQYLASKKLTDFLDSVALESLYLELDHWEPIFDTDDSEDIDEDGDIDWYSLFDDSDESEDSEDSEDFWDDDWNWFDGKRKKRQADKRKRNKNNVNPQASKKEKANPKNEINVNPQASEKEKSNPKNKNNVKSKSKSKSSGSKKKEKTTRSNNFFDDLNITNDDDDNRYFSAVDAFFHLNEEDSWEAESRPSGFYEIEQNFRQLFASEPMSVRAEMGHQMSDMLLQCSFAGRKCVARNFTRLLTTRYGNCYTLEYPKFISRRSGPSDGLQLKLFLETEDYMPGLSTSKGIQVVIHDQGTLPFPDDEGIAVKAGTATAISFRRVEVNRLGEPYDHCTPVDGFKNKYGIKYTRNTCQKVCQHMKTRSQCGCYDIMQQSIHKVIKIPPSLKPCTSKKELQCLFNISLRIEKESDGCNCYRPCT</sequence>
<comment type="subcellular location">
    <subcellularLocation>
        <location evidence="1">Membrane</location>
        <topology evidence="1">Multi-pass membrane protein</topology>
    </subcellularLocation>
</comment>
<dbReference type="GO" id="GO:0015280">
    <property type="term" value="F:ligand-gated sodium channel activity"/>
    <property type="evidence" value="ECO:0007669"/>
    <property type="project" value="TreeGrafter"/>
</dbReference>
<evidence type="ECO:0000256" key="2">
    <source>
        <dbReference type="ARBA" id="ARBA00022448"/>
    </source>
</evidence>
<protein>
    <submittedName>
        <fullName evidence="13">Amiloride-sensitive sodium channel subunit gamma</fullName>
    </submittedName>
</protein>
<keyword evidence="2 11" id="KW-0813">Transport</keyword>
<proteinExistence type="inferred from homology"/>
<keyword evidence="14" id="KW-1185">Reference proteome</keyword>
<evidence type="ECO:0000256" key="11">
    <source>
        <dbReference type="RuleBase" id="RU000679"/>
    </source>
</evidence>
<dbReference type="PANTHER" id="PTHR11690">
    <property type="entry name" value="AMILORIDE-SENSITIVE SODIUM CHANNEL-RELATED"/>
    <property type="match status" value="1"/>
</dbReference>
<feature type="compositionally biased region" description="Basic residues" evidence="12">
    <location>
        <begin position="167"/>
        <end position="177"/>
    </location>
</feature>
<evidence type="ECO:0000256" key="12">
    <source>
        <dbReference type="SAM" id="MobiDB-lite"/>
    </source>
</evidence>
<name>A0AAV4CM80_9GAST</name>
<evidence type="ECO:0000256" key="3">
    <source>
        <dbReference type="ARBA" id="ARBA00022461"/>
    </source>
</evidence>